<dbReference type="Proteomes" id="UP001165060">
    <property type="component" value="Unassembled WGS sequence"/>
</dbReference>
<evidence type="ECO:0000259" key="3">
    <source>
        <dbReference type="PROSITE" id="PS50280"/>
    </source>
</evidence>
<dbReference type="PANTHER" id="PTHR45660">
    <property type="entry name" value="HISTONE-LYSINE N-METHYLTRANSFERASE SETMAR"/>
    <property type="match status" value="1"/>
</dbReference>
<feature type="region of interest" description="Disordered" evidence="2">
    <location>
        <begin position="286"/>
        <end position="313"/>
    </location>
</feature>
<dbReference type="PROSITE" id="PS50280">
    <property type="entry name" value="SET"/>
    <property type="match status" value="1"/>
</dbReference>
<keyword evidence="5" id="KW-1185">Reference proteome</keyword>
<evidence type="ECO:0000256" key="1">
    <source>
        <dbReference type="PROSITE-ProRule" id="PRU00023"/>
    </source>
</evidence>
<organism evidence="4 5">
    <name type="scientific">Tetraparma gracilis</name>
    <dbReference type="NCBI Taxonomy" id="2962635"/>
    <lineage>
        <taxon>Eukaryota</taxon>
        <taxon>Sar</taxon>
        <taxon>Stramenopiles</taxon>
        <taxon>Ochrophyta</taxon>
        <taxon>Bolidophyceae</taxon>
        <taxon>Parmales</taxon>
        <taxon>Triparmaceae</taxon>
        <taxon>Tetraparma</taxon>
    </lineage>
</organism>
<evidence type="ECO:0000313" key="4">
    <source>
        <dbReference type="EMBL" id="GMI27700.1"/>
    </source>
</evidence>
<feature type="region of interest" description="Disordered" evidence="2">
    <location>
        <begin position="1"/>
        <end position="31"/>
    </location>
</feature>
<dbReference type="Gene3D" id="2.170.270.10">
    <property type="entry name" value="SET domain"/>
    <property type="match status" value="1"/>
</dbReference>
<feature type="region of interest" description="Disordered" evidence="2">
    <location>
        <begin position="230"/>
        <end position="258"/>
    </location>
</feature>
<feature type="compositionally biased region" description="Pro residues" evidence="2">
    <location>
        <begin position="1"/>
        <end position="10"/>
    </location>
</feature>
<dbReference type="PANTHER" id="PTHR45660:SF13">
    <property type="entry name" value="HISTONE-LYSINE N-METHYLTRANSFERASE SETMAR"/>
    <property type="match status" value="1"/>
</dbReference>
<feature type="non-terminal residue" evidence="4">
    <location>
        <position position="1"/>
    </location>
</feature>
<evidence type="ECO:0000313" key="5">
    <source>
        <dbReference type="Proteomes" id="UP001165060"/>
    </source>
</evidence>
<keyword evidence="1" id="KW-0040">ANK repeat</keyword>
<dbReference type="EMBL" id="BRYB01002931">
    <property type="protein sequence ID" value="GMI27700.1"/>
    <property type="molecule type" value="Genomic_DNA"/>
</dbReference>
<name>A0ABQ6MJK0_9STRA</name>
<dbReference type="InterPro" id="IPR051357">
    <property type="entry name" value="H3K9_HMTase_SUVAR3-9"/>
</dbReference>
<dbReference type="SUPFAM" id="SSF82199">
    <property type="entry name" value="SET domain"/>
    <property type="match status" value="1"/>
</dbReference>
<dbReference type="InterPro" id="IPR001214">
    <property type="entry name" value="SET_dom"/>
</dbReference>
<gene>
    <name evidence="4" type="ORF">TeGR_g12699</name>
</gene>
<dbReference type="SMART" id="SM00317">
    <property type="entry name" value="SET"/>
    <property type="match status" value="1"/>
</dbReference>
<reference evidence="4 5" key="1">
    <citation type="journal article" date="2023" name="Commun. Biol.">
        <title>Genome analysis of Parmales, the sister group of diatoms, reveals the evolutionary specialization of diatoms from phago-mixotrophs to photoautotrophs.</title>
        <authorList>
            <person name="Ban H."/>
            <person name="Sato S."/>
            <person name="Yoshikawa S."/>
            <person name="Yamada K."/>
            <person name="Nakamura Y."/>
            <person name="Ichinomiya M."/>
            <person name="Sato N."/>
            <person name="Blanc-Mathieu R."/>
            <person name="Endo H."/>
            <person name="Kuwata A."/>
            <person name="Ogata H."/>
        </authorList>
    </citation>
    <scope>NUCLEOTIDE SEQUENCE [LARGE SCALE GENOMIC DNA]</scope>
</reference>
<dbReference type="PROSITE" id="PS50088">
    <property type="entry name" value="ANK_REPEAT"/>
    <property type="match status" value="1"/>
</dbReference>
<feature type="domain" description="SET" evidence="3">
    <location>
        <begin position="719"/>
        <end position="852"/>
    </location>
</feature>
<accession>A0ABQ6MJK0</accession>
<dbReference type="PROSITE" id="PS50297">
    <property type="entry name" value="ANK_REP_REGION"/>
    <property type="match status" value="1"/>
</dbReference>
<feature type="compositionally biased region" description="Low complexity" evidence="2">
    <location>
        <begin position="22"/>
        <end position="31"/>
    </location>
</feature>
<protein>
    <recommendedName>
        <fullName evidence="3">SET domain-containing protein</fullName>
    </recommendedName>
</protein>
<feature type="repeat" description="ANK" evidence="1">
    <location>
        <begin position="438"/>
        <end position="459"/>
    </location>
</feature>
<dbReference type="Pfam" id="PF00023">
    <property type="entry name" value="Ank"/>
    <property type="match status" value="1"/>
</dbReference>
<comment type="caution">
    <text evidence="4">The sequence shown here is derived from an EMBL/GenBank/DDBJ whole genome shotgun (WGS) entry which is preliminary data.</text>
</comment>
<sequence>PINAAAPPPRQDSDSDSDSDSDAAPSGAAPTSSSLAKLVSSVGCAADLRDFCGRTHAYGAALLGFQAGSFPGSWTDGLPRLEGEGGGALEVPVLGRSKPASFAHFWSQYMQEFEGLLLRLENAVSSDGAPDCLSPHKLDGVVTMLCLISCLDTLRSVVLQTAGLVVAGMEGRSVWTLTHDESDLSPAMLWTGVVGCWDIEGALTHTGVLRRAHNLVANARLDKRHEQDLKLHNFSGPGGPSRSENSTPVNVNGKRGKASKGFGAGAVTTLVLNSYADAREALKNSLRDEGGNEAEPEQAMEAARRSGRNTDGGKDMASVVKAGISPIVLKFFGKEYSLPISAEGCSLCPGATRACVPCDHCPSEFCCKKNMCLDSVRVRDERGKSLIEDEDDEGDFSCPTCAKGALVLQAVETNKLGAAFEAMVAGGGVHFVAAGSGGGRSPLHVAARQNNYDMLSMMLYGAYFLLEAAEDEKLPMRADAIPRAAWARDGNGRTPFEAVLLEYVQGSGMCAESMLLLAARGCGSSQEATSAQARRIKAHELVKQLLASSNCFSGTASGGSGDGVPDFPQEDISMGAEPIKVPWVNETGDGITMKATWTYVTRPVETRRTAARWHESLSTVGVGNKIIQGWHIGQKEAGGGKQPLIMGAKGCVSVGPCEPRLKGALLKHKNKTENKALLHMDCNFLCPCEDVSRAPNTARNGRIDPAPCGNRQLFEGVRYPLEVFRTKGLGWGVRTQKNVTIPEGKIVCMYSGEYQREEDVKVLEQLYKDEDKMSFIMNLSDDAKGSGKVAGSFAIDGTNVKSVSAFFNHSCEQPTMKLHTGLRNHLDHLMCYRFFKTEREIPPLTELTFNYGMGKNPFEALCTVCEGRHCLCAGCVRAHCKGEKGKRG</sequence>
<dbReference type="InterPro" id="IPR046341">
    <property type="entry name" value="SET_dom_sf"/>
</dbReference>
<dbReference type="Pfam" id="PF00856">
    <property type="entry name" value="SET"/>
    <property type="match status" value="1"/>
</dbReference>
<evidence type="ECO:0000256" key="2">
    <source>
        <dbReference type="SAM" id="MobiDB-lite"/>
    </source>
</evidence>
<dbReference type="InterPro" id="IPR002110">
    <property type="entry name" value="Ankyrin_rpt"/>
</dbReference>
<proteinExistence type="predicted"/>